<dbReference type="EMBL" id="BARS01045712">
    <property type="protein sequence ID" value="GAG35769.1"/>
    <property type="molecule type" value="Genomic_DNA"/>
</dbReference>
<accession>X0WXT0</accession>
<evidence type="ECO:0008006" key="2">
    <source>
        <dbReference type="Google" id="ProtNLM"/>
    </source>
</evidence>
<comment type="caution">
    <text evidence="1">The sequence shown here is derived from an EMBL/GenBank/DDBJ whole genome shotgun (WGS) entry which is preliminary data.</text>
</comment>
<reference evidence="1" key="1">
    <citation type="journal article" date="2014" name="Front. Microbiol.">
        <title>High frequency of phylogenetically diverse reductive dehalogenase-homologous genes in deep subseafloor sedimentary metagenomes.</title>
        <authorList>
            <person name="Kawai M."/>
            <person name="Futagami T."/>
            <person name="Toyoda A."/>
            <person name="Takaki Y."/>
            <person name="Nishi S."/>
            <person name="Hori S."/>
            <person name="Arai W."/>
            <person name="Tsubouchi T."/>
            <person name="Morono Y."/>
            <person name="Uchiyama I."/>
            <person name="Ito T."/>
            <person name="Fujiyama A."/>
            <person name="Inagaki F."/>
            <person name="Takami H."/>
        </authorList>
    </citation>
    <scope>NUCLEOTIDE SEQUENCE</scope>
    <source>
        <strain evidence="1">Expedition CK06-06</strain>
    </source>
</reference>
<dbReference type="Gene3D" id="3.10.105.10">
    <property type="entry name" value="Dipeptide-binding Protein, Domain 3"/>
    <property type="match status" value="1"/>
</dbReference>
<sequence length="154" mass="17771">YNDDEAGRLAEATQNMLAGVGIKANITPLDKPTYDTNLEAGGHSIILRRYTWDGLDILPWFHDSYYLPYPNYLGVADPELDQIWLESEAVPTWEERSDSFRVGHQMLIDKWYPWAPIYQRPILVFARSTVKDIFLTPLRAGMTTESFIMVDLEE</sequence>
<proteinExistence type="predicted"/>
<protein>
    <recommendedName>
        <fullName evidence="2">Solute-binding protein family 5 domain-containing protein</fullName>
    </recommendedName>
</protein>
<feature type="non-terminal residue" evidence="1">
    <location>
        <position position="1"/>
    </location>
</feature>
<dbReference type="SUPFAM" id="SSF53850">
    <property type="entry name" value="Periplasmic binding protein-like II"/>
    <property type="match status" value="1"/>
</dbReference>
<dbReference type="AlphaFoldDB" id="X0WXT0"/>
<organism evidence="1">
    <name type="scientific">marine sediment metagenome</name>
    <dbReference type="NCBI Taxonomy" id="412755"/>
    <lineage>
        <taxon>unclassified sequences</taxon>
        <taxon>metagenomes</taxon>
        <taxon>ecological metagenomes</taxon>
    </lineage>
</organism>
<dbReference type="Gene3D" id="3.40.190.10">
    <property type="entry name" value="Periplasmic binding protein-like II"/>
    <property type="match status" value="1"/>
</dbReference>
<gene>
    <name evidence="1" type="ORF">S01H1_68907</name>
</gene>
<name>X0WXT0_9ZZZZ</name>
<evidence type="ECO:0000313" key="1">
    <source>
        <dbReference type="EMBL" id="GAG35769.1"/>
    </source>
</evidence>